<dbReference type="Pfam" id="PF04034">
    <property type="entry name" value="Ribo_biogen_C"/>
    <property type="match status" value="1"/>
</dbReference>
<keyword evidence="3 6" id="KW-0698">rRNA processing</keyword>
<evidence type="ECO:0000256" key="5">
    <source>
        <dbReference type="ARBA" id="ARBA00022691"/>
    </source>
</evidence>
<evidence type="ECO:0000259" key="9">
    <source>
        <dbReference type="Pfam" id="PF04068"/>
    </source>
</evidence>
<protein>
    <recommendedName>
        <fullName evidence="6">18S rRNA aminocarboxypropyltransferase</fullName>
        <ecNumber evidence="6">2.5.1.157</ecNumber>
    </recommendedName>
</protein>
<comment type="function">
    <text evidence="6">Aminocarboxypropyltransferase that catalyzes the aminocarboxypropyl transfer on pseudouridine in 18S rRNA. It constitutes the last step in biosynthesis of the hypermodified N1-methyl-N3-(3-amino-3-carboxypropyl) pseudouridine (m1acp3-Psi).</text>
</comment>
<comment type="catalytic activity">
    <reaction evidence="6">
        <text>an N(1)-methylpseudouridine in rRNA + S-adenosyl-L-methionine = N(1)-methyl-N(3)-[(3S)-3-amino-3-carboxypropyl]pseudouridine in rRNA + S-methyl-5'-thioadenosine + H(+)</text>
        <dbReference type="Rhea" id="RHEA:63296"/>
        <dbReference type="Rhea" id="RHEA-COMP:11634"/>
        <dbReference type="Rhea" id="RHEA-COMP:16310"/>
        <dbReference type="ChEBI" id="CHEBI:15378"/>
        <dbReference type="ChEBI" id="CHEBI:17509"/>
        <dbReference type="ChEBI" id="CHEBI:59789"/>
        <dbReference type="ChEBI" id="CHEBI:74890"/>
        <dbReference type="ChEBI" id="CHEBI:146234"/>
        <dbReference type="EC" id="2.5.1.157"/>
    </reaction>
</comment>
<dbReference type="RefSeq" id="XP_011130739.1">
    <property type="nucleotide sequence ID" value="XM_011132437.1"/>
</dbReference>
<dbReference type="GeneID" id="22913151"/>
<dbReference type="PANTHER" id="PTHR20426:SF0">
    <property type="entry name" value="18S RRNA AMINOCARBOXYPROPYLTRANSFERASE"/>
    <property type="match status" value="1"/>
</dbReference>
<evidence type="ECO:0000259" key="8">
    <source>
        <dbReference type="Pfam" id="PF04034"/>
    </source>
</evidence>
<dbReference type="GO" id="GO:0030490">
    <property type="term" value="P:maturation of SSU-rRNA"/>
    <property type="evidence" value="ECO:0007669"/>
    <property type="project" value="TreeGrafter"/>
</dbReference>
<feature type="binding site" evidence="6">
    <location>
        <position position="184"/>
    </location>
    <ligand>
        <name>S-adenosyl-L-methionine</name>
        <dbReference type="ChEBI" id="CHEBI:59789"/>
    </ligand>
</feature>
<feature type="domain" description="RNase L inhibitor RLI-like possible metal-binding" evidence="9">
    <location>
        <begin position="97"/>
        <end position="129"/>
    </location>
</feature>
<feature type="compositionally biased region" description="Acidic residues" evidence="7">
    <location>
        <begin position="31"/>
        <end position="87"/>
    </location>
</feature>
<dbReference type="InterPro" id="IPR007209">
    <property type="entry name" value="RNaseL-inhib-like_metal-bd_dom"/>
</dbReference>
<keyword evidence="4 6" id="KW-0808">Transferase</keyword>
<dbReference type="AlphaFoldDB" id="A0A023B5Q5"/>
<dbReference type="InterPro" id="IPR007177">
    <property type="entry name" value="Tsr3_C"/>
</dbReference>
<evidence type="ECO:0000256" key="6">
    <source>
        <dbReference type="HAMAP-Rule" id="MF_03146"/>
    </source>
</evidence>
<feature type="domain" description="16S/18S rRNA aminocarboxypropyltransferase Tsr3 C-terminal" evidence="8">
    <location>
        <begin position="134"/>
        <end position="260"/>
    </location>
</feature>
<dbReference type="Proteomes" id="UP000019763">
    <property type="component" value="Unassembled WGS sequence"/>
</dbReference>
<accession>A0A023B5Q5</accession>
<dbReference type="EMBL" id="AFNH02000664">
    <property type="protein sequence ID" value="EZG61986.1"/>
    <property type="molecule type" value="Genomic_DNA"/>
</dbReference>
<keyword evidence="11" id="KW-1185">Reference proteome</keyword>
<organism evidence="10 11">
    <name type="scientific">Gregarina niphandrodes</name>
    <name type="common">Septate eugregarine</name>
    <dbReference type="NCBI Taxonomy" id="110365"/>
    <lineage>
        <taxon>Eukaryota</taxon>
        <taxon>Sar</taxon>
        <taxon>Alveolata</taxon>
        <taxon>Apicomplexa</taxon>
        <taxon>Conoidasida</taxon>
        <taxon>Gregarinasina</taxon>
        <taxon>Eugregarinorida</taxon>
        <taxon>Gregarinidae</taxon>
        <taxon>Gregarina</taxon>
    </lineage>
</organism>
<comment type="caution">
    <text evidence="6">Lacks conserved residue(s) required for the propagation of feature annotation.</text>
</comment>
<feature type="region of interest" description="Disordered" evidence="7">
    <location>
        <begin position="1"/>
        <end position="94"/>
    </location>
</feature>
<feature type="binding site" evidence="6">
    <location>
        <position position="112"/>
    </location>
    <ligand>
        <name>S-adenosyl-L-methionine</name>
        <dbReference type="ChEBI" id="CHEBI:59789"/>
    </ligand>
</feature>
<reference evidence="10" key="1">
    <citation type="submission" date="2013-12" db="EMBL/GenBank/DDBJ databases">
        <authorList>
            <person name="Omoto C.K."/>
            <person name="Sibley D."/>
            <person name="Venepally P."/>
            <person name="Hadjithomas M."/>
            <person name="Karamycheva S."/>
            <person name="Brunk B."/>
            <person name="Roos D."/>
            <person name="Caler E."/>
            <person name="Lorenzi H."/>
        </authorList>
    </citation>
    <scope>NUCLEOTIDE SEQUENCE</scope>
</reference>
<dbReference type="OMA" id="DCSWKSL"/>
<sequence length="274" mass="30531">MSSEVLAASAHAIEPDTLNMVAPLTVSDVSDATEEEASDAEEDDGEEEDAEEDDGEDDDGEEDDGEEDEGEEDGGEEDDGEEDESMDENVAPEGMPRLYMWDFGQCDARRCSGRKLKRHGKVKELRRSQPFRGVILAAQATRTLSLADADIVRRKGVCVIDCSWNKISEVPIKRLLAAGEPRKLPYMVAANPCHYGRPFELNCAEALAATLFITGFYPHSAWILRSFKWGHSFFQANERALDIYAECATEKDVLEQQDKIANSKKTRRAAYQSR</sequence>
<evidence type="ECO:0000256" key="3">
    <source>
        <dbReference type="ARBA" id="ARBA00022552"/>
    </source>
</evidence>
<evidence type="ECO:0000256" key="1">
    <source>
        <dbReference type="ARBA" id="ARBA00022490"/>
    </source>
</evidence>
<evidence type="ECO:0000313" key="10">
    <source>
        <dbReference type="EMBL" id="EZG61986.1"/>
    </source>
</evidence>
<proteinExistence type="inferred from homology"/>
<keyword evidence="5 6" id="KW-0949">S-adenosyl-L-methionine</keyword>
<dbReference type="eggNOG" id="KOG3154">
    <property type="taxonomic scope" value="Eukaryota"/>
</dbReference>
<dbReference type="HAMAP" id="MF_01116">
    <property type="entry name" value="TSR3"/>
    <property type="match status" value="1"/>
</dbReference>
<dbReference type="Pfam" id="PF04068">
    <property type="entry name" value="Fer4_RLI"/>
    <property type="match status" value="1"/>
</dbReference>
<feature type="binding site" evidence="6">
    <location>
        <position position="160"/>
    </location>
    <ligand>
        <name>S-adenosyl-L-methionine</name>
        <dbReference type="ChEBI" id="CHEBI:59789"/>
    </ligand>
</feature>
<evidence type="ECO:0000256" key="7">
    <source>
        <dbReference type="SAM" id="MobiDB-lite"/>
    </source>
</evidence>
<dbReference type="NCBIfam" id="NF002621">
    <property type="entry name" value="PRK02287.1"/>
    <property type="match status" value="1"/>
</dbReference>
<dbReference type="GO" id="GO:0106388">
    <property type="term" value="F:rRNA small subunit aminocarboxypropyltransferase activity"/>
    <property type="evidence" value="ECO:0007669"/>
    <property type="project" value="UniProtKB-EC"/>
</dbReference>
<dbReference type="InterPro" id="IPR022968">
    <property type="entry name" value="Tsr3-like"/>
</dbReference>
<gene>
    <name evidence="10" type="ORF">GNI_088420</name>
</gene>
<evidence type="ECO:0000256" key="4">
    <source>
        <dbReference type="ARBA" id="ARBA00022679"/>
    </source>
</evidence>
<dbReference type="EC" id="2.5.1.157" evidence="6"/>
<comment type="similarity">
    <text evidence="6">Belongs to the TDD superfamily. TSR3 family.</text>
</comment>
<name>A0A023B5Q5_GRENI</name>
<keyword evidence="2 6" id="KW-0690">Ribosome biogenesis</keyword>
<comment type="caution">
    <text evidence="10">The sequence shown here is derived from an EMBL/GenBank/DDBJ whole genome shotgun (WGS) entry which is preliminary data.</text>
</comment>
<evidence type="ECO:0000313" key="11">
    <source>
        <dbReference type="Proteomes" id="UP000019763"/>
    </source>
</evidence>
<dbReference type="VEuPathDB" id="CryptoDB:GNI_088420"/>
<dbReference type="OrthoDB" id="10262062at2759"/>
<dbReference type="PANTHER" id="PTHR20426">
    <property type="entry name" value="RIBOSOME BIOGENESIS PROTEIN TSR3 HOMOLOG"/>
    <property type="match status" value="1"/>
</dbReference>
<evidence type="ECO:0000256" key="2">
    <source>
        <dbReference type="ARBA" id="ARBA00022517"/>
    </source>
</evidence>
<dbReference type="GO" id="GO:0000455">
    <property type="term" value="P:enzyme-directed rRNA pseudouridine synthesis"/>
    <property type="evidence" value="ECO:0007669"/>
    <property type="project" value="UniProtKB-UniRule"/>
</dbReference>
<keyword evidence="1" id="KW-0963">Cytoplasm</keyword>
<dbReference type="GO" id="GO:1904047">
    <property type="term" value="F:S-adenosyl-L-methionine binding"/>
    <property type="evidence" value="ECO:0007669"/>
    <property type="project" value="UniProtKB-UniRule"/>
</dbReference>